<dbReference type="InterPro" id="IPR018389">
    <property type="entry name" value="DctP_fam"/>
</dbReference>
<proteinExistence type="predicted"/>
<dbReference type="Pfam" id="PF03480">
    <property type="entry name" value="DctP"/>
    <property type="match status" value="1"/>
</dbReference>
<keyword evidence="2" id="KW-1185">Reference proteome</keyword>
<dbReference type="GeneID" id="83059106"/>
<dbReference type="Gene3D" id="3.40.190.170">
    <property type="entry name" value="Bacterial extracellular solute-binding protein, family 7"/>
    <property type="match status" value="1"/>
</dbReference>
<sequence length="353" mass="39467">MNRFFRGLIVFSLVILYLAVMTAPSSAADKVYKWRLVTHSMVGTERYQTVVDFCETVKKASGGRLLIEPFGAGVLFPVYDSFDSVKNGIVQAGFVWSGYWSSKDPTFAVLGNRPGCPITDFSNEMYLEEQLMPIKEKLYKKYGVTYLGTLDFMPPEILCSVVPINKLSDFKGKNIRAGGIGALFYKALGANTVSIAAPEIYTALQMKTIDAAEFSDWKENKDMGLHEVTKYVIEPCLHLGSNEDKGFIVNTKAWNDLPQDLKDIVLAARDHSRYRSAITNPPQSIMAKQDWINKKVKIIVLPKEDVDKARQIGAKVILDQAGKTAEGKEFIKIYSKVLNELGYKEQAKALGYK</sequence>
<evidence type="ECO:0000313" key="1">
    <source>
        <dbReference type="EMBL" id="ANZ46251.1"/>
    </source>
</evidence>
<dbReference type="PANTHER" id="PTHR33376">
    <property type="match status" value="1"/>
</dbReference>
<dbReference type="STRING" id="1197717.BED41_14760"/>
<dbReference type="NCBIfam" id="NF037995">
    <property type="entry name" value="TRAP_S1"/>
    <property type="match status" value="1"/>
</dbReference>
<dbReference type="KEGG" id="cpor:BED41_14760"/>
<dbReference type="CDD" id="cd13683">
    <property type="entry name" value="PBP2_TRAP_DctP6_7"/>
    <property type="match status" value="1"/>
</dbReference>
<gene>
    <name evidence="1" type="ORF">BED41_14760</name>
</gene>
<dbReference type="GO" id="GO:0055085">
    <property type="term" value="P:transmembrane transport"/>
    <property type="evidence" value="ECO:0007669"/>
    <property type="project" value="InterPro"/>
</dbReference>
<accession>A0A1B2I8G7</accession>
<protein>
    <submittedName>
        <fullName evidence="1">Uncharacterized protein</fullName>
    </submittedName>
</protein>
<dbReference type="InterPro" id="IPR038404">
    <property type="entry name" value="TRAP_DctP_sf"/>
</dbReference>
<dbReference type="RefSeq" id="WP_066748050.1">
    <property type="nucleotide sequence ID" value="NZ_CALCLR010000097.1"/>
</dbReference>
<dbReference type="OrthoDB" id="2087at2"/>
<organism evidence="1 2">
    <name type="scientific">Cloacibacillus porcorum</name>
    <dbReference type="NCBI Taxonomy" id="1197717"/>
    <lineage>
        <taxon>Bacteria</taxon>
        <taxon>Thermotogati</taxon>
        <taxon>Synergistota</taxon>
        <taxon>Synergistia</taxon>
        <taxon>Synergistales</taxon>
        <taxon>Synergistaceae</taxon>
        <taxon>Cloacibacillus</taxon>
    </lineage>
</organism>
<evidence type="ECO:0000313" key="2">
    <source>
        <dbReference type="Proteomes" id="UP000093044"/>
    </source>
</evidence>
<dbReference type="EMBL" id="CP016757">
    <property type="protein sequence ID" value="ANZ46251.1"/>
    <property type="molecule type" value="Genomic_DNA"/>
</dbReference>
<name>A0A1B2I8G7_9BACT</name>
<dbReference type="AlphaFoldDB" id="A0A1B2I8G7"/>
<reference evidence="1" key="1">
    <citation type="submission" date="2016-08" db="EMBL/GenBank/DDBJ databases">
        <title>Complete genome of Cloacibacillus porcorum.</title>
        <authorList>
            <person name="Looft T."/>
            <person name="Bayles D.O."/>
            <person name="Alt D.P."/>
        </authorList>
    </citation>
    <scope>NUCLEOTIDE SEQUENCE [LARGE SCALE GENOMIC DNA]</scope>
    <source>
        <strain evidence="1">CL-84</strain>
    </source>
</reference>
<dbReference type="Proteomes" id="UP000093044">
    <property type="component" value="Chromosome"/>
</dbReference>
<dbReference type="PANTHER" id="PTHR33376:SF5">
    <property type="entry name" value="EXTRACYTOPLASMIC SOLUTE RECEPTOR PROTEIN"/>
    <property type="match status" value="1"/>
</dbReference>